<evidence type="ECO:0000256" key="2">
    <source>
        <dbReference type="ARBA" id="ARBA00008676"/>
    </source>
</evidence>
<feature type="binding site" evidence="7 10">
    <location>
        <position position="49"/>
    </location>
    <ligand>
        <name>Mg(2+)</name>
        <dbReference type="ChEBI" id="CHEBI:18420"/>
    </ligand>
</feature>
<dbReference type="EMBL" id="RGOB01000021">
    <property type="protein sequence ID" value="NCU52939.1"/>
    <property type="molecule type" value="Genomic_DNA"/>
</dbReference>
<dbReference type="GO" id="GO:0015940">
    <property type="term" value="P:pantothenate biosynthetic process"/>
    <property type="evidence" value="ECO:0007669"/>
    <property type="project" value="UniProtKB-UniRule"/>
</dbReference>
<comment type="caution">
    <text evidence="11">The sequence shown here is derived from an EMBL/GenBank/DDBJ whole genome shotgun (WGS) entry which is preliminary data.</text>
</comment>
<comment type="function">
    <text evidence="6 7">Catalyzes the reversible reaction in which hydroxymethyl group from 5,10-methylenetetrahydrofolate is transferred onto alpha-ketoisovalerate to form ketopantoate.</text>
</comment>
<keyword evidence="7" id="KW-0963">Cytoplasm</keyword>
<keyword evidence="7 10" id="KW-0479">Metal-binding</keyword>
<comment type="pathway">
    <text evidence="1 7">Cofactor biosynthesis; (R)-pantothenate biosynthesis; (R)-pantoate from 3-methyl-2-oxobutanoate: step 1/2.</text>
</comment>
<feature type="binding site" evidence="7 9">
    <location>
        <position position="118"/>
    </location>
    <ligand>
        <name>3-methyl-2-oxobutanoate</name>
        <dbReference type="ChEBI" id="CHEBI:11851"/>
    </ligand>
</feature>
<keyword evidence="4 7" id="KW-0566">Pantothenate biosynthesis</keyword>
<comment type="subunit">
    <text evidence="3 7">Homodecamer; pentamer of dimers.</text>
</comment>
<dbReference type="HAMAP" id="MF_00156">
    <property type="entry name" value="PanB"/>
    <property type="match status" value="1"/>
</dbReference>
<evidence type="ECO:0000256" key="8">
    <source>
        <dbReference type="PIRSR" id="PIRSR000388-1"/>
    </source>
</evidence>
<dbReference type="FunFam" id="3.20.20.60:FF:000003">
    <property type="entry name" value="3-methyl-2-oxobutanoate hydroxymethyltransferase"/>
    <property type="match status" value="1"/>
</dbReference>
<feature type="binding site" evidence="7 9">
    <location>
        <position position="88"/>
    </location>
    <ligand>
        <name>3-methyl-2-oxobutanoate</name>
        <dbReference type="ChEBI" id="CHEBI:11851"/>
    </ligand>
</feature>
<dbReference type="Proteomes" id="UP000747791">
    <property type="component" value="Unassembled WGS sequence"/>
</dbReference>
<dbReference type="SUPFAM" id="SSF51621">
    <property type="entry name" value="Phosphoenolpyruvate/pyruvate domain"/>
    <property type="match status" value="1"/>
</dbReference>
<dbReference type="Pfam" id="PF02548">
    <property type="entry name" value="Pantoate_transf"/>
    <property type="match status" value="1"/>
</dbReference>
<dbReference type="InterPro" id="IPR003700">
    <property type="entry name" value="Pantoate_hydroxy_MeTrfase"/>
</dbReference>
<dbReference type="PANTHER" id="PTHR20881:SF0">
    <property type="entry name" value="3-METHYL-2-OXOBUTANOATE HYDROXYMETHYLTRANSFERASE"/>
    <property type="match status" value="1"/>
</dbReference>
<accession>A0A966LYR5</accession>
<name>A0A966LYR5_9PROT</name>
<dbReference type="NCBIfam" id="NF001452">
    <property type="entry name" value="PRK00311.1"/>
    <property type="match status" value="1"/>
</dbReference>
<comment type="cofactor">
    <cofactor evidence="7 10">
        <name>Mg(2+)</name>
        <dbReference type="ChEBI" id="CHEBI:18420"/>
    </cofactor>
    <text evidence="7 10">Binds 1 Mg(2+) ion per subunit.</text>
</comment>
<evidence type="ECO:0000256" key="10">
    <source>
        <dbReference type="PIRSR" id="PIRSR000388-3"/>
    </source>
</evidence>
<dbReference type="GO" id="GO:0003864">
    <property type="term" value="F:3-methyl-2-oxobutanoate hydroxymethyltransferase activity"/>
    <property type="evidence" value="ECO:0007669"/>
    <property type="project" value="UniProtKB-UniRule"/>
</dbReference>
<evidence type="ECO:0000256" key="3">
    <source>
        <dbReference type="ARBA" id="ARBA00011424"/>
    </source>
</evidence>
<feature type="active site" description="Proton acceptor" evidence="7 8">
    <location>
        <position position="187"/>
    </location>
</feature>
<feature type="binding site" evidence="7 10">
    <location>
        <position position="120"/>
    </location>
    <ligand>
        <name>Mg(2+)</name>
        <dbReference type="ChEBI" id="CHEBI:18420"/>
    </ligand>
</feature>
<dbReference type="NCBIfam" id="TIGR00222">
    <property type="entry name" value="panB"/>
    <property type="match status" value="1"/>
</dbReference>
<dbReference type="GO" id="GO:0000287">
    <property type="term" value="F:magnesium ion binding"/>
    <property type="evidence" value="ECO:0007669"/>
    <property type="project" value="TreeGrafter"/>
</dbReference>
<dbReference type="AlphaFoldDB" id="A0A966LYR5"/>
<dbReference type="PIRSF" id="PIRSF000388">
    <property type="entry name" value="Pantoate_hydroxy_MeTrfase"/>
    <property type="match status" value="1"/>
</dbReference>
<feature type="binding site" evidence="7 9">
    <location>
        <begin position="49"/>
        <end position="50"/>
    </location>
    <ligand>
        <name>3-methyl-2-oxobutanoate</name>
        <dbReference type="ChEBI" id="CHEBI:11851"/>
    </ligand>
</feature>
<evidence type="ECO:0000256" key="1">
    <source>
        <dbReference type="ARBA" id="ARBA00005033"/>
    </source>
</evidence>
<dbReference type="InterPro" id="IPR015813">
    <property type="entry name" value="Pyrv/PenolPyrv_kinase-like_dom"/>
</dbReference>
<dbReference type="CDD" id="cd06557">
    <property type="entry name" value="KPHMT-like"/>
    <property type="match status" value="1"/>
</dbReference>
<keyword evidence="5 7" id="KW-0808">Transferase</keyword>
<evidence type="ECO:0000256" key="7">
    <source>
        <dbReference type="HAMAP-Rule" id="MF_00156"/>
    </source>
</evidence>
<evidence type="ECO:0000256" key="9">
    <source>
        <dbReference type="PIRSR" id="PIRSR000388-2"/>
    </source>
</evidence>
<comment type="similarity">
    <text evidence="2 7">Belongs to the PanB family.</text>
</comment>
<gene>
    <name evidence="7 11" type="primary">panB</name>
    <name evidence="11" type="ORF">EBX74_01345</name>
</gene>
<keyword evidence="7 10" id="KW-0460">Magnesium</keyword>
<proteinExistence type="inferred from homology"/>
<evidence type="ECO:0000313" key="12">
    <source>
        <dbReference type="Proteomes" id="UP000747791"/>
    </source>
</evidence>
<dbReference type="Gene3D" id="3.20.20.60">
    <property type="entry name" value="Phosphoenolpyruvate-binding domains"/>
    <property type="match status" value="1"/>
</dbReference>
<dbReference type="InterPro" id="IPR040442">
    <property type="entry name" value="Pyrv_kinase-like_dom_sf"/>
</dbReference>
<evidence type="ECO:0000256" key="4">
    <source>
        <dbReference type="ARBA" id="ARBA00022655"/>
    </source>
</evidence>
<feature type="binding site" evidence="7 10">
    <location>
        <position position="88"/>
    </location>
    <ligand>
        <name>Mg(2+)</name>
        <dbReference type="ChEBI" id="CHEBI:18420"/>
    </ligand>
</feature>
<dbReference type="EC" id="2.1.2.11" evidence="7"/>
<reference evidence="11" key="1">
    <citation type="submission" date="2018-10" db="EMBL/GenBank/DDBJ databases">
        <title>Iterative Subtractive Binning of Freshwater Chronoseries Metagenomes Recovers Nearly Complete Genomes from over Four Hundred Novel Species.</title>
        <authorList>
            <person name="Rodriguez-R L.M."/>
            <person name="Tsementzi D."/>
            <person name="Luo C."/>
            <person name="Konstantinidis K.T."/>
        </authorList>
    </citation>
    <scope>NUCLEOTIDE SEQUENCE</scope>
    <source>
        <strain evidence="11">WB8_2A_004</strain>
    </source>
</reference>
<evidence type="ECO:0000313" key="11">
    <source>
        <dbReference type="EMBL" id="NCU52939.1"/>
    </source>
</evidence>
<sequence>MGVRFVKKKLTVNKIKFKKFKKPLVCLTAYTTPMAEILDKYCDIILVGDSLGMVLHGMKSTREVTLDMMIMHGKAVKRGINASLLVVDMPIGTYEKNPMIALKNAKRIIKETNCDAVKVEGGVKVYKTIKYLVDNNIPVMGHVGLLPQSVIKKTDYRVKGKDHLSFNQIIKDSIAVEKAGAFSVVVECVVKDLADKINQSINIPTIGIGASNKCDGQILVTEDLLGFSEKPPKFVKMYDNFKLRTEICIKKFVKDIKNNNFPNVKNMYQIS</sequence>
<protein>
    <recommendedName>
        <fullName evidence="7">3-methyl-2-oxobutanoate hydroxymethyltransferase</fullName>
        <ecNumber evidence="7">2.1.2.11</ecNumber>
    </recommendedName>
    <alternativeName>
        <fullName evidence="7">Ketopantoate hydroxymethyltransferase</fullName>
        <shortName evidence="7">KPHMT</shortName>
    </alternativeName>
</protein>
<organism evidence="11 12">
    <name type="scientific">Candidatus Fonsibacter lacus</name>
    <dbReference type="NCBI Taxonomy" id="2576439"/>
    <lineage>
        <taxon>Bacteria</taxon>
        <taxon>Pseudomonadati</taxon>
        <taxon>Pseudomonadota</taxon>
        <taxon>Alphaproteobacteria</taxon>
        <taxon>Candidatus Pelagibacterales</taxon>
        <taxon>Candidatus Pelagibacterales incertae sedis</taxon>
        <taxon>Candidatus Fonsibacter</taxon>
    </lineage>
</organism>
<evidence type="ECO:0000256" key="5">
    <source>
        <dbReference type="ARBA" id="ARBA00022679"/>
    </source>
</evidence>
<comment type="subcellular location">
    <subcellularLocation>
        <location evidence="7">Cytoplasm</location>
    </subcellularLocation>
</comment>
<evidence type="ECO:0000256" key="6">
    <source>
        <dbReference type="ARBA" id="ARBA00056497"/>
    </source>
</evidence>
<comment type="catalytic activity">
    <reaction evidence="7">
        <text>(6R)-5,10-methylene-5,6,7,8-tetrahydrofolate + 3-methyl-2-oxobutanoate + H2O = 2-dehydropantoate + (6S)-5,6,7,8-tetrahydrofolate</text>
        <dbReference type="Rhea" id="RHEA:11824"/>
        <dbReference type="ChEBI" id="CHEBI:11561"/>
        <dbReference type="ChEBI" id="CHEBI:11851"/>
        <dbReference type="ChEBI" id="CHEBI:15377"/>
        <dbReference type="ChEBI" id="CHEBI:15636"/>
        <dbReference type="ChEBI" id="CHEBI:57453"/>
        <dbReference type="EC" id="2.1.2.11"/>
    </reaction>
</comment>
<dbReference type="PANTHER" id="PTHR20881">
    <property type="entry name" value="3-METHYL-2-OXOBUTANOATE HYDROXYMETHYLTRANSFERASE"/>
    <property type="match status" value="1"/>
</dbReference>
<dbReference type="GO" id="GO:0005737">
    <property type="term" value="C:cytoplasm"/>
    <property type="evidence" value="ECO:0007669"/>
    <property type="project" value="UniProtKB-SubCell"/>
</dbReference>